<evidence type="ECO:0000313" key="2">
    <source>
        <dbReference type="EMBL" id="SFJ72393.1"/>
    </source>
</evidence>
<evidence type="ECO:0000256" key="1">
    <source>
        <dbReference type="SAM" id="SignalP"/>
    </source>
</evidence>
<accession>A0A1I3TPK9</accession>
<name>A0A1I3TPK9_9FLAO</name>
<dbReference type="Proteomes" id="UP000243887">
    <property type="component" value="Unassembled WGS sequence"/>
</dbReference>
<dbReference type="RefSeq" id="WP_090680306.1">
    <property type="nucleotide sequence ID" value="NZ_FORU01000014.1"/>
</dbReference>
<dbReference type="NCBIfam" id="TIGR03519">
    <property type="entry name" value="T9SS_PorP_fam"/>
    <property type="match status" value="1"/>
</dbReference>
<dbReference type="AlphaFoldDB" id="A0A1I3TPK9"/>
<gene>
    <name evidence="2" type="ORF">SAMN04487893_11453</name>
</gene>
<sequence>MKKLYLLACAAFIFVADVQAQQNPHYSQYMYNQSVLNPAYAGSTEALSLGALHRRQWVGLEGAPVTTTLFGHKRVGKNVGLGLSAISDKVGPVTENNIYGDFSYTLDLGNNQHLALGLKAGVTMHDIGLFSEIGMGGEGGVGHLPQSGDNAFAEDSKSTLFNVGLGAFYYSENYYVGLGVPNLLKGTYLDYDGKQYGSQEIHMFLTGGYVFEVNDMLKLKPSAMVKYAMNSPISFDVSFNALFMDKLEVGATYRLEDAVGGMINYRLLPNLRVGYAYDHVMSDLNVKGKASHEFILLYDIFFSRKVSSSPRYF</sequence>
<feature type="signal peptide" evidence="1">
    <location>
        <begin position="1"/>
        <end position="20"/>
    </location>
</feature>
<proteinExistence type="predicted"/>
<dbReference type="OrthoDB" id="1114455at2"/>
<organism evidence="2 3">
    <name type="scientific">Myroides guanonis</name>
    <dbReference type="NCBI Taxonomy" id="1150112"/>
    <lineage>
        <taxon>Bacteria</taxon>
        <taxon>Pseudomonadati</taxon>
        <taxon>Bacteroidota</taxon>
        <taxon>Flavobacteriia</taxon>
        <taxon>Flavobacteriales</taxon>
        <taxon>Flavobacteriaceae</taxon>
        <taxon>Myroides</taxon>
    </lineage>
</organism>
<evidence type="ECO:0000313" key="3">
    <source>
        <dbReference type="Proteomes" id="UP000243887"/>
    </source>
</evidence>
<dbReference type="EMBL" id="FORU01000014">
    <property type="protein sequence ID" value="SFJ72393.1"/>
    <property type="molecule type" value="Genomic_DNA"/>
</dbReference>
<protein>
    <submittedName>
        <fullName evidence="2">Type IX secretion system membrane protein, PorP/SprF family</fullName>
    </submittedName>
</protein>
<feature type="chain" id="PRO_5017394077" evidence="1">
    <location>
        <begin position="21"/>
        <end position="313"/>
    </location>
</feature>
<reference evidence="3" key="1">
    <citation type="submission" date="2016-10" db="EMBL/GenBank/DDBJ databases">
        <authorList>
            <person name="Varghese N."/>
            <person name="Submissions S."/>
        </authorList>
    </citation>
    <scope>NUCLEOTIDE SEQUENCE [LARGE SCALE GENOMIC DNA]</scope>
    <source>
        <strain evidence="3">DSM 26542</strain>
    </source>
</reference>
<dbReference type="STRING" id="1150112.SAMN04487893_11453"/>
<dbReference type="SUPFAM" id="SSF103515">
    <property type="entry name" value="Autotransporter"/>
    <property type="match status" value="1"/>
</dbReference>
<dbReference type="Pfam" id="PF11751">
    <property type="entry name" value="PorP_SprF"/>
    <property type="match status" value="1"/>
</dbReference>
<keyword evidence="1" id="KW-0732">Signal</keyword>
<dbReference type="InterPro" id="IPR036709">
    <property type="entry name" value="Autotransporte_beta_dom_sf"/>
</dbReference>
<keyword evidence="3" id="KW-1185">Reference proteome</keyword>
<dbReference type="InterPro" id="IPR019861">
    <property type="entry name" value="PorP/SprF_Bacteroidetes"/>
</dbReference>